<reference evidence="5" key="1">
    <citation type="submission" date="2023-04" db="EMBL/GenBank/DDBJ databases">
        <title>Comparative genomic analysis of Cohnella hashimotonis sp. nov., isolated from the International Space Station.</title>
        <authorList>
            <person name="Venkateswaran K."/>
            <person name="Simpson A."/>
        </authorList>
    </citation>
    <scope>NUCLEOTIDE SEQUENCE</scope>
    <source>
        <strain evidence="5">F6_2S_P_1</strain>
    </source>
</reference>
<dbReference type="InterPro" id="IPR026876">
    <property type="entry name" value="Fn3_assoc_repeat"/>
</dbReference>
<feature type="domain" description="FecR protein" evidence="3">
    <location>
        <begin position="68"/>
        <end position="173"/>
    </location>
</feature>
<evidence type="ECO:0000259" key="4">
    <source>
        <dbReference type="Pfam" id="PF12733"/>
    </source>
</evidence>
<keyword evidence="2" id="KW-0732">Signal</keyword>
<evidence type="ECO:0000313" key="5">
    <source>
        <dbReference type="EMBL" id="MDI4650267.1"/>
    </source>
</evidence>
<dbReference type="InterPro" id="IPR006860">
    <property type="entry name" value="FecR"/>
</dbReference>
<protein>
    <submittedName>
        <fullName evidence="5">Cadherin-like beta sandwich domain-containing protein</fullName>
    </submittedName>
</protein>
<accession>A0ABT6TTS6</accession>
<feature type="domain" description="Cadherin-like beta-sandwich-like" evidence="4">
    <location>
        <begin position="1119"/>
        <end position="1201"/>
    </location>
</feature>
<dbReference type="Pfam" id="PF04773">
    <property type="entry name" value="FecR"/>
    <property type="match status" value="1"/>
</dbReference>
<dbReference type="Proteomes" id="UP001161691">
    <property type="component" value="Unassembled WGS sequence"/>
</dbReference>
<dbReference type="Pfam" id="PF13287">
    <property type="entry name" value="Fn3_assoc"/>
    <property type="match status" value="1"/>
</dbReference>
<feature type="region of interest" description="Disordered" evidence="1">
    <location>
        <begin position="403"/>
        <end position="426"/>
    </location>
</feature>
<evidence type="ECO:0000313" key="6">
    <source>
        <dbReference type="Proteomes" id="UP001161691"/>
    </source>
</evidence>
<feature type="domain" description="Cadherin-like beta-sandwich-like" evidence="4">
    <location>
        <begin position="744"/>
        <end position="830"/>
    </location>
</feature>
<feature type="domain" description="Cadherin-like beta-sandwich-like" evidence="4">
    <location>
        <begin position="1023"/>
        <end position="1111"/>
    </location>
</feature>
<dbReference type="InterPro" id="IPR025883">
    <property type="entry name" value="Cadherin-like_domain"/>
</dbReference>
<sequence length="2446" mass="262341">MYRKLSMYLLAALLLLLPVSAAFGGEAHAASSSRIAVIKQLSGDVQVQKAGGSKLFKAFAKLSLNQGDKLITGSKGSAVLQFSNGTSEDDKFTVGENATLTFSKLSDKKGTVTKVSMLKGTAWVDVKSIKSQDDDFKLETPTAIMGVRGTAFLARVNPETGGTNTSVMSGVVRFTSENAEKTGSESGESSGKTGSSGGSKTIDLYPTQQLSLDPTSGTDLGELTTLVDIEEIVKNASPALIEAILRSKEKIDEENRQTVEKFKQSGVPAGLQQQLEQFIQNTQELLGVIAKQAIDQKKMDEQQIKKIEEQEKTSFGLDKDQLSQLSDKEKAKQEKAKQLAEEAAKKKAAEEAAKLKELADKINAAALKAIEAAKQAQIEANRLAAEAAKRKAEEELLKKLNEQQKQQYETDKANNNGTGPAATPTPISNDPANANLGSLSLSGATISPSFDAGVMSYTASVESSRTSIVVGASVQSGTASLTINGQTPNGGQRTVNLAYGANEITILVTAQNGASKSYKVTVTRQMLNNVSVVFPGAEGINIDFNSTTAPAPLSIPSGTSNLTLVVPVTGPELDIAVNGQNVEPEPMFTAARTVLPDQIAWRYNIPLAQQTNEIVIQATIDGVVMSYKLTAVRSMTNETAVQSVTATGTDGTTAYEVVSGSGGWTVKVPSDTSAIKLKINTINATAKVLLGTNEYASGAEIPYTIVNTSVPFTVRAADGATQKMYAITIQRLPSSNATLSGLTLSAGTLSPTFASGTTNYTASVGNAVTSIAVTPTAANGAATIKVNDAAVTSGSASAGIPLSAGSNQITVEVTAQNGDKQKYTIMVTRENSALATPTFNPPSGAVAFGTPVTISSDGAEHIYYTTDGSTPATGVTGATKEYSASSKPTIDAAGTIKAIATRAGYPNSPVGSASYTQAASADLTELALSGSVSGFSFVKTTYNYADVLASSDTSSLTVNAQGGGTVTVNGTVVVSGQNSQAIDLVAGVPKTITIVTTESGKSPKTYVIVVTRSADSNAMLSGLSVSAGTLSPGFKSSVNEYTVSVPYTTTTIKVTPTVAAGTSTIKVNNQSAASGSETGELSLSVGQNTVAVEVTSQSGFKQSYVILVTRQPASQDSTLSSLTISDGTLTPPFSAYTKDYTLSVPYSRSELVINATASSPFATLTGDGLHALAVGENNLKVVVTAQNGTTVSEYKIVVTREGNSAVSTIEGVTSWTDARSDNQAVAWHEGRDYMFEKVFYAELPDTSVSLSSNLIFDETVTYASLRKEYSDDLIAGYDGDASRSMAVDFGTLEEGDNVFILEITREYDEESNETDEYTIDIKVGESRQALAMVYAYLDSGQESATLPVSHNGTYDYTMILPAPNASFRVYLTPENVTSELEAEGYGIEMGMFFAGANSLQYGWNEIVVKMKDIAGNPAAQDTIINVWRPSEESESGPDSLKLSLSEMAFENDGQSFYAESQGGFGFYSVTAHGTNADISFTPLLVDPQSELLGIYVVNNEDGQTELPSNGEGQYSFGLELGDNVEIVVKDSEGHRFRHRIHISHTLTEPESLLPTGIEAWSVQGFEVKKDQYIRDDYYNFSLSETYESPQMNLVFDPEIYSGAALYSGTGFGATSQDPVASWGESEETAQTINGIVSGYNDYTLELYPAGEEEGSVSYTVTIGNGSASIYGMSLLKTYNGGDFPVEAGWTNTGSEAVPVYQAYLYSSFSYLRLDMQFDSSLVSDATLEEIDADSPIELRKYKEGGYYLFDAYQVPDGLRHLKLSVTETDGVTKHEYDLYVHFDPQDNGVASVISNVAGWPVSWTRVEGTEEETSEGYVQRQYAVLPAGDINPTLDWSMTLVSNYWLEEYYEVEEASIDGQSSAVQVNESGMQAQGQLALTPGYHDIRIKYKKLSPMSEESATHYIREWIVFVGAPSQMSYAPEAGLDGERVTLTQDESHGLEPIPLDGEGLSYWADVDYNVEGVILQVAAYSPYSRVDVEFMQERPNELSEGRYYLSSLSEGDNEVSIKVTDPTGTVEQTYTLIIYKAEFGGGEEPSAPPAQLSGLRIGSEMVSVDQGQYDYTVYLPYGAPESMVVHAVAADQDHMSLTVNGEPWLWDDDNEAHALAPNEAGEYELEVSSGDGSYTTSVYHIHVERLLTEAAKINGDVPVSWTSAGSDVWNSGALEMEDGDWLSMNFGKPDGYHLFFETDGSEFDAEQQRWYPDSGVNKLTVEVKWDGKDTAAATYQFVVYNWNSVVVTNMTAGTNPDRMRAIKWKNTYYATLPSNWFASSESPQVKISTLEGQEVSNLVGWDFTNSIYEGTLTHNDSANHSVTRAVGVFAPVGMPLFQARFQGGSFEWTTESIARFFYGNDERPGAYFWSNDNTMIPTGVELRVSQLSGNIQIYAMDDDDQPLARTGVNEDWHWSLPLSWLESDGDVQTYKVVVQQSGRTAVYLLSFGAGSSPTA</sequence>
<name>A0ABT6TTS6_9BACL</name>
<organism evidence="5 6">
    <name type="scientific">Cohnella hashimotonis</name>
    <dbReference type="NCBI Taxonomy" id="2826895"/>
    <lineage>
        <taxon>Bacteria</taxon>
        <taxon>Bacillati</taxon>
        <taxon>Bacillota</taxon>
        <taxon>Bacilli</taxon>
        <taxon>Bacillales</taxon>
        <taxon>Paenibacillaceae</taxon>
        <taxon>Cohnella</taxon>
    </lineage>
</organism>
<feature type="region of interest" description="Disordered" evidence="1">
    <location>
        <begin position="177"/>
        <end position="203"/>
    </location>
</feature>
<feature type="domain" description="Cadherin-like beta-sandwich-like" evidence="4">
    <location>
        <begin position="1948"/>
        <end position="2027"/>
    </location>
</feature>
<keyword evidence="6" id="KW-1185">Reference proteome</keyword>
<feature type="signal peptide" evidence="2">
    <location>
        <begin position="1"/>
        <end position="24"/>
    </location>
</feature>
<dbReference type="PANTHER" id="PTHR38731:SF1">
    <property type="entry name" value="FECR PROTEIN DOMAIN-CONTAINING PROTEIN"/>
    <property type="match status" value="1"/>
</dbReference>
<feature type="chain" id="PRO_5045289615" evidence="2">
    <location>
        <begin position="25"/>
        <end position="2446"/>
    </location>
</feature>
<dbReference type="RefSeq" id="WP_282913123.1">
    <property type="nucleotide sequence ID" value="NZ_JAGRPV010000002.1"/>
</dbReference>
<proteinExistence type="predicted"/>
<gene>
    <name evidence="5" type="ORF">KB449_35385</name>
</gene>
<feature type="domain" description="Cadherin-like beta-sandwich-like" evidence="4">
    <location>
        <begin position="924"/>
        <end position="1012"/>
    </location>
</feature>
<evidence type="ECO:0000259" key="3">
    <source>
        <dbReference type="Pfam" id="PF04773"/>
    </source>
</evidence>
<feature type="compositionally biased region" description="Basic and acidic residues" evidence="1">
    <location>
        <begin position="403"/>
        <end position="412"/>
    </location>
</feature>
<evidence type="ECO:0000256" key="1">
    <source>
        <dbReference type="SAM" id="MobiDB-lite"/>
    </source>
</evidence>
<dbReference type="Gene3D" id="2.60.120.1440">
    <property type="match status" value="1"/>
</dbReference>
<dbReference type="EMBL" id="JAGRPV010000002">
    <property type="protein sequence ID" value="MDI4650267.1"/>
    <property type="molecule type" value="Genomic_DNA"/>
</dbReference>
<feature type="compositionally biased region" description="Low complexity" evidence="1">
    <location>
        <begin position="184"/>
        <end position="201"/>
    </location>
</feature>
<evidence type="ECO:0000256" key="2">
    <source>
        <dbReference type="SAM" id="SignalP"/>
    </source>
</evidence>
<dbReference type="PANTHER" id="PTHR38731">
    <property type="entry name" value="LIPL45-RELATED LIPOPROTEIN-RELATED"/>
    <property type="match status" value="1"/>
</dbReference>
<feature type="domain" description="Cadherin-like beta-sandwich-like" evidence="4">
    <location>
        <begin position="444"/>
        <end position="525"/>
    </location>
</feature>
<comment type="caution">
    <text evidence="5">The sequence shown here is derived from an EMBL/GenBank/DDBJ whole genome shotgun (WGS) entry which is preliminary data.</text>
</comment>
<dbReference type="Pfam" id="PF12733">
    <property type="entry name" value="Cadherin-like"/>
    <property type="match status" value="6"/>
</dbReference>